<proteinExistence type="predicted"/>
<feature type="transmembrane region" description="Helical" evidence="1">
    <location>
        <begin position="37"/>
        <end position="60"/>
    </location>
</feature>
<keyword evidence="1" id="KW-0812">Transmembrane</keyword>
<organism evidence="2 3">
    <name type="scientific">Mesorhizobium plurifarium</name>
    <dbReference type="NCBI Taxonomy" id="69974"/>
    <lineage>
        <taxon>Bacteria</taxon>
        <taxon>Pseudomonadati</taxon>
        <taxon>Pseudomonadota</taxon>
        <taxon>Alphaproteobacteria</taxon>
        <taxon>Hyphomicrobiales</taxon>
        <taxon>Phyllobacteriaceae</taxon>
        <taxon>Mesorhizobium</taxon>
    </lineage>
</organism>
<gene>
    <name evidence="2" type="ORF">MPL3356_60607</name>
</gene>
<accession>A0A090EA99</accession>
<keyword evidence="3" id="KW-1185">Reference proteome</keyword>
<keyword evidence="1" id="KW-1133">Transmembrane helix</keyword>
<evidence type="ECO:0000313" key="2">
    <source>
        <dbReference type="EMBL" id="CDX26894.1"/>
    </source>
</evidence>
<protein>
    <submittedName>
        <fullName evidence="2">Uncharacterized protein</fullName>
    </submittedName>
</protein>
<keyword evidence="1" id="KW-0472">Membrane</keyword>
<dbReference type="Proteomes" id="UP000045285">
    <property type="component" value="Unassembled WGS sequence"/>
</dbReference>
<name>A0A090EA99_MESPL</name>
<sequence>MSTLFLFAGAVLMFGCVGRRLYLEMTGSWSPFESHVIASWIAFIGAILFVIGILLGAAPVTTFTHN</sequence>
<reference evidence="3" key="1">
    <citation type="submission" date="2014-08" db="EMBL/GenBank/DDBJ databases">
        <authorList>
            <person name="Moulin L."/>
        </authorList>
    </citation>
    <scope>NUCLEOTIDE SEQUENCE [LARGE SCALE GENOMIC DNA]</scope>
</reference>
<dbReference type="EMBL" id="CCMZ01000056">
    <property type="protein sequence ID" value="CDX26894.1"/>
    <property type="molecule type" value="Genomic_DNA"/>
</dbReference>
<dbReference type="AlphaFoldDB" id="A0A090EA99"/>
<evidence type="ECO:0000256" key="1">
    <source>
        <dbReference type="SAM" id="Phobius"/>
    </source>
</evidence>
<evidence type="ECO:0000313" key="3">
    <source>
        <dbReference type="Proteomes" id="UP000045285"/>
    </source>
</evidence>